<protein>
    <submittedName>
        <fullName evidence="1">Uncharacterized protein</fullName>
    </submittedName>
</protein>
<accession>A0AAV7V994</accession>
<dbReference type="AlphaFoldDB" id="A0AAV7V994"/>
<evidence type="ECO:0000313" key="2">
    <source>
        <dbReference type="Proteomes" id="UP001066276"/>
    </source>
</evidence>
<organism evidence="1 2">
    <name type="scientific">Pleurodeles waltl</name>
    <name type="common">Iberian ribbed newt</name>
    <dbReference type="NCBI Taxonomy" id="8319"/>
    <lineage>
        <taxon>Eukaryota</taxon>
        <taxon>Metazoa</taxon>
        <taxon>Chordata</taxon>
        <taxon>Craniata</taxon>
        <taxon>Vertebrata</taxon>
        <taxon>Euteleostomi</taxon>
        <taxon>Amphibia</taxon>
        <taxon>Batrachia</taxon>
        <taxon>Caudata</taxon>
        <taxon>Salamandroidea</taxon>
        <taxon>Salamandridae</taxon>
        <taxon>Pleurodelinae</taxon>
        <taxon>Pleurodeles</taxon>
    </lineage>
</organism>
<keyword evidence="2" id="KW-1185">Reference proteome</keyword>
<dbReference type="Proteomes" id="UP001066276">
    <property type="component" value="Chromosome 2_1"/>
</dbReference>
<name>A0AAV7V994_PLEWA</name>
<comment type="caution">
    <text evidence="1">The sequence shown here is derived from an EMBL/GenBank/DDBJ whole genome shotgun (WGS) entry which is preliminary data.</text>
</comment>
<gene>
    <name evidence="1" type="ORF">NDU88_001761</name>
</gene>
<proteinExistence type="predicted"/>
<reference evidence="1" key="1">
    <citation type="journal article" date="2022" name="bioRxiv">
        <title>Sequencing and chromosome-scale assembly of the giantPleurodeles waltlgenome.</title>
        <authorList>
            <person name="Brown T."/>
            <person name="Elewa A."/>
            <person name="Iarovenko S."/>
            <person name="Subramanian E."/>
            <person name="Araus A.J."/>
            <person name="Petzold A."/>
            <person name="Susuki M."/>
            <person name="Suzuki K.-i.T."/>
            <person name="Hayashi T."/>
            <person name="Toyoda A."/>
            <person name="Oliveira C."/>
            <person name="Osipova E."/>
            <person name="Leigh N.D."/>
            <person name="Simon A."/>
            <person name="Yun M.H."/>
        </authorList>
    </citation>
    <scope>NUCLEOTIDE SEQUENCE</scope>
    <source>
        <strain evidence="1">20211129_DDA</strain>
        <tissue evidence="1">Liver</tissue>
    </source>
</reference>
<sequence>MRTRNNGVSKEIDAVLGSVIAEEVLFGLHDFIAYSPSYMNQSIGCISSIFTGAGTNDKEGIREGCGNRLEFAACRQMVSLRVMKE</sequence>
<evidence type="ECO:0000313" key="1">
    <source>
        <dbReference type="EMBL" id="KAJ1197917.1"/>
    </source>
</evidence>
<dbReference type="EMBL" id="JANPWB010000003">
    <property type="protein sequence ID" value="KAJ1197917.1"/>
    <property type="molecule type" value="Genomic_DNA"/>
</dbReference>